<proteinExistence type="inferred from homology"/>
<dbReference type="Gene3D" id="3.40.50.12580">
    <property type="match status" value="1"/>
</dbReference>
<dbReference type="SUPFAM" id="SSF53756">
    <property type="entry name" value="UDP-Glycosyltransferase/glycogen phosphorylase"/>
    <property type="match status" value="1"/>
</dbReference>
<keyword evidence="4 7" id="KW-0808">Transferase</keyword>
<dbReference type="GO" id="GO:0047355">
    <property type="term" value="F:CDP-glycerol glycerophosphotransferase activity"/>
    <property type="evidence" value="ECO:0007669"/>
    <property type="project" value="InterPro"/>
</dbReference>
<dbReference type="PANTHER" id="PTHR37316:SF3">
    <property type="entry name" value="TEICHOIC ACID GLYCEROL-PHOSPHATE TRANSFERASE"/>
    <property type="match status" value="1"/>
</dbReference>
<dbReference type="PANTHER" id="PTHR37316">
    <property type="entry name" value="TEICHOIC ACID GLYCEROL-PHOSPHATE PRIMASE"/>
    <property type="match status" value="1"/>
</dbReference>
<evidence type="ECO:0000256" key="1">
    <source>
        <dbReference type="ARBA" id="ARBA00004202"/>
    </source>
</evidence>
<dbReference type="InterPro" id="IPR007554">
    <property type="entry name" value="Glycerophosphate_synth"/>
</dbReference>
<comment type="similarity">
    <text evidence="2">Belongs to the CDP-glycerol glycerophosphotransferase family.</text>
</comment>
<dbReference type="GO" id="GO:0005886">
    <property type="term" value="C:plasma membrane"/>
    <property type="evidence" value="ECO:0007669"/>
    <property type="project" value="UniProtKB-SubCell"/>
</dbReference>
<accession>A0A2S6IVX0</accession>
<evidence type="ECO:0000313" key="7">
    <source>
        <dbReference type="EMBL" id="PPK98426.1"/>
    </source>
</evidence>
<name>A0A2S6IVX0_9ACTN</name>
<reference evidence="7 8" key="1">
    <citation type="submission" date="2018-02" db="EMBL/GenBank/DDBJ databases">
        <title>Genomic Encyclopedia of Archaeal and Bacterial Type Strains, Phase II (KMG-II): from individual species to whole genera.</title>
        <authorList>
            <person name="Goeker M."/>
        </authorList>
    </citation>
    <scope>NUCLEOTIDE SEQUENCE [LARGE SCALE GENOMIC DNA]</scope>
    <source>
        <strain evidence="7 8">DSM 22857</strain>
    </source>
</reference>
<dbReference type="GO" id="GO:0019350">
    <property type="term" value="P:teichoic acid biosynthetic process"/>
    <property type="evidence" value="ECO:0007669"/>
    <property type="project" value="UniProtKB-KW"/>
</dbReference>
<dbReference type="EMBL" id="PTJD01000001">
    <property type="protein sequence ID" value="PPK98426.1"/>
    <property type="molecule type" value="Genomic_DNA"/>
</dbReference>
<evidence type="ECO:0000256" key="3">
    <source>
        <dbReference type="ARBA" id="ARBA00022475"/>
    </source>
</evidence>
<keyword evidence="6" id="KW-0472">Membrane</keyword>
<comment type="caution">
    <text evidence="7">The sequence shown here is derived from an EMBL/GenBank/DDBJ whole genome shotgun (WGS) entry which is preliminary data.</text>
</comment>
<keyword evidence="5" id="KW-0777">Teichoic acid biosynthesis</keyword>
<sequence length="363" mass="40426">MTKRSKVVYHSFEGRYTDSPRAVYESLLARGDDLEHVWLSAPAHAHGFPPGIVTVPYGGEECVAALESADVVVSNTHIDLDWHKPAGSTYVQTWHGTPLKTIHWDVLFAPEGRLARLDQDIARWDALLSPNTASTGPLRGAFRFAGPVHETGYPRNDVLNAPDREERRAKIRAALGIAEGTTAVLYTPTWRDDDVFGDGPDFSLHLDLEAFAERLGQDHVLLLRLHYMVSGALGTVDVPGVLDVSFHPDIADLYLAADAMVTDYSSTMFDFAVTGRPILYFPYDLEHYRSKLRGFYFDYEAIAPGPVLRSSEEVVDAVADLDAVAARHRDRYARFRETFCHLEDGHATERVLDLFFPQAAARG</sequence>
<keyword evidence="8" id="KW-1185">Reference proteome</keyword>
<evidence type="ECO:0000313" key="8">
    <source>
        <dbReference type="Proteomes" id="UP000239485"/>
    </source>
</evidence>
<evidence type="ECO:0000256" key="6">
    <source>
        <dbReference type="ARBA" id="ARBA00023136"/>
    </source>
</evidence>
<gene>
    <name evidence="7" type="ORF">CLV92_101121</name>
</gene>
<keyword evidence="3" id="KW-1003">Cell membrane</keyword>
<dbReference type="InterPro" id="IPR043148">
    <property type="entry name" value="TagF_C"/>
</dbReference>
<evidence type="ECO:0000256" key="5">
    <source>
        <dbReference type="ARBA" id="ARBA00022944"/>
    </source>
</evidence>
<comment type="subcellular location">
    <subcellularLocation>
        <location evidence="1">Cell membrane</location>
        <topology evidence="1">Peripheral membrane protein</topology>
    </subcellularLocation>
</comment>
<dbReference type="OrthoDB" id="3183633at2"/>
<organism evidence="7 8">
    <name type="scientific">Kineococcus xinjiangensis</name>
    <dbReference type="NCBI Taxonomy" id="512762"/>
    <lineage>
        <taxon>Bacteria</taxon>
        <taxon>Bacillati</taxon>
        <taxon>Actinomycetota</taxon>
        <taxon>Actinomycetes</taxon>
        <taxon>Kineosporiales</taxon>
        <taxon>Kineosporiaceae</taxon>
        <taxon>Kineococcus</taxon>
    </lineage>
</organism>
<dbReference type="AlphaFoldDB" id="A0A2S6IVX0"/>
<protein>
    <submittedName>
        <fullName evidence="7">CDP-glycerol glycerophosphotransferase</fullName>
    </submittedName>
</protein>
<dbReference type="Pfam" id="PF04464">
    <property type="entry name" value="Glyphos_transf"/>
    <property type="match status" value="1"/>
</dbReference>
<dbReference type="InterPro" id="IPR051612">
    <property type="entry name" value="Teichoic_Acid_Biosynth"/>
</dbReference>
<evidence type="ECO:0000256" key="4">
    <source>
        <dbReference type="ARBA" id="ARBA00022679"/>
    </source>
</evidence>
<dbReference type="InterPro" id="IPR043149">
    <property type="entry name" value="TagF_N"/>
</dbReference>
<dbReference type="Proteomes" id="UP000239485">
    <property type="component" value="Unassembled WGS sequence"/>
</dbReference>
<dbReference type="Gene3D" id="3.40.50.11820">
    <property type="match status" value="1"/>
</dbReference>
<evidence type="ECO:0000256" key="2">
    <source>
        <dbReference type="ARBA" id="ARBA00010488"/>
    </source>
</evidence>